<feature type="transmembrane region" description="Helical" evidence="7">
    <location>
        <begin position="265"/>
        <end position="284"/>
    </location>
</feature>
<dbReference type="PANTHER" id="PTHR30193">
    <property type="entry name" value="ABC TRANSPORTER PERMEASE PROTEIN"/>
    <property type="match status" value="1"/>
</dbReference>
<dbReference type="CDD" id="cd06261">
    <property type="entry name" value="TM_PBP2"/>
    <property type="match status" value="1"/>
</dbReference>
<dbReference type="PROSITE" id="PS50928">
    <property type="entry name" value="ABC_TM1"/>
    <property type="match status" value="1"/>
</dbReference>
<feature type="domain" description="ABC transmembrane type-1" evidence="9">
    <location>
        <begin position="116"/>
        <end position="330"/>
    </location>
</feature>
<feature type="transmembrane region" description="Helical" evidence="7">
    <location>
        <begin position="120"/>
        <end position="142"/>
    </location>
</feature>
<comment type="similarity">
    <text evidence="7">Belongs to the binding-protein-dependent transport system permease family.</text>
</comment>
<sequence length="340" mass="36771">MSEPRPQGPEVVAAPSGQRGATAQEPHVAAQPTRGAAEVESGEAGHRRGKLSERDGPAIIMFLAPAALVYVVFVVWPILNSFYFSTLEWDGISEPVFVGLQNFREIIGDSVAWLSLRNNIVVVLASLAFQLPIGLALALLLISPIRGTRVLRTVFFLPLLMSTVAIGILWSTMYNPTFGVVNRALEAVGLGALTQPWLGQPSTALPALIVVICWQFIPFYMILYRAGLTAIPEEVNEAAAVDGAKPWSRIRYVTLPLLKGTTRTAVLLAVIGSLKYFDLIYIMTGGGPGRATEVLATYMYGQAFTRGNMGYGSAIAVVLFVLAMVATLLVLHQTRQVEED</sequence>
<evidence type="ECO:0000256" key="2">
    <source>
        <dbReference type="ARBA" id="ARBA00022448"/>
    </source>
</evidence>
<dbReference type="Proteomes" id="UP000291469">
    <property type="component" value="Chromosome"/>
</dbReference>
<feature type="transmembrane region" description="Helical" evidence="7">
    <location>
        <begin position="58"/>
        <end position="79"/>
    </location>
</feature>
<evidence type="ECO:0000259" key="9">
    <source>
        <dbReference type="PROSITE" id="PS50928"/>
    </source>
</evidence>
<dbReference type="Pfam" id="PF00528">
    <property type="entry name" value="BPD_transp_1"/>
    <property type="match status" value="1"/>
</dbReference>
<comment type="subcellular location">
    <subcellularLocation>
        <location evidence="1 7">Cell membrane</location>
        <topology evidence="1 7">Multi-pass membrane protein</topology>
    </subcellularLocation>
</comment>
<proteinExistence type="inferred from homology"/>
<keyword evidence="11" id="KW-1185">Reference proteome</keyword>
<dbReference type="AlphaFoldDB" id="A0A411YHQ8"/>
<feature type="transmembrane region" description="Helical" evidence="7">
    <location>
        <begin position="204"/>
        <end position="223"/>
    </location>
</feature>
<name>A0A411YHQ8_9ACTN</name>
<keyword evidence="2 7" id="KW-0813">Transport</keyword>
<protein>
    <submittedName>
        <fullName evidence="10">Sugar ABC transporter permease</fullName>
    </submittedName>
</protein>
<reference evidence="10 11" key="1">
    <citation type="submission" date="2019-01" db="EMBL/GenBank/DDBJ databases">
        <title>Egibacter rhizosphaerae EGI 80759T.</title>
        <authorList>
            <person name="Chen D.-D."/>
            <person name="Tian Y."/>
            <person name="Jiao J.-Y."/>
            <person name="Zhang X.-T."/>
            <person name="Zhang Y.-G."/>
            <person name="Zhang Y."/>
            <person name="Xiao M."/>
            <person name="Shu W.-S."/>
            <person name="Li W.-J."/>
        </authorList>
    </citation>
    <scope>NUCLEOTIDE SEQUENCE [LARGE SCALE GENOMIC DNA]</scope>
    <source>
        <strain evidence="10 11">EGI 80759</strain>
    </source>
</reference>
<evidence type="ECO:0000256" key="3">
    <source>
        <dbReference type="ARBA" id="ARBA00022475"/>
    </source>
</evidence>
<gene>
    <name evidence="10" type="ORF">ER308_14285</name>
</gene>
<dbReference type="RefSeq" id="WP_131155607.1">
    <property type="nucleotide sequence ID" value="NZ_CP036402.1"/>
</dbReference>
<dbReference type="InterPro" id="IPR051393">
    <property type="entry name" value="ABC_transporter_permease"/>
</dbReference>
<dbReference type="KEGG" id="erz:ER308_14285"/>
<feature type="transmembrane region" description="Helical" evidence="7">
    <location>
        <begin position="309"/>
        <end position="331"/>
    </location>
</feature>
<keyword evidence="3" id="KW-1003">Cell membrane</keyword>
<dbReference type="GO" id="GO:0005886">
    <property type="term" value="C:plasma membrane"/>
    <property type="evidence" value="ECO:0007669"/>
    <property type="project" value="UniProtKB-SubCell"/>
</dbReference>
<organism evidence="10 11">
    <name type="scientific">Egibacter rhizosphaerae</name>
    <dbReference type="NCBI Taxonomy" id="1670831"/>
    <lineage>
        <taxon>Bacteria</taxon>
        <taxon>Bacillati</taxon>
        <taxon>Actinomycetota</taxon>
        <taxon>Nitriliruptoria</taxon>
        <taxon>Egibacterales</taxon>
        <taxon>Egibacteraceae</taxon>
        <taxon>Egibacter</taxon>
    </lineage>
</organism>
<evidence type="ECO:0000256" key="4">
    <source>
        <dbReference type="ARBA" id="ARBA00022692"/>
    </source>
</evidence>
<feature type="region of interest" description="Disordered" evidence="8">
    <location>
        <begin position="1"/>
        <end position="50"/>
    </location>
</feature>
<dbReference type="GO" id="GO:0055085">
    <property type="term" value="P:transmembrane transport"/>
    <property type="evidence" value="ECO:0007669"/>
    <property type="project" value="InterPro"/>
</dbReference>
<feature type="transmembrane region" description="Helical" evidence="7">
    <location>
        <begin position="154"/>
        <end position="173"/>
    </location>
</feature>
<keyword evidence="5 7" id="KW-1133">Transmembrane helix</keyword>
<dbReference type="InterPro" id="IPR000515">
    <property type="entry name" value="MetI-like"/>
</dbReference>
<keyword evidence="4 7" id="KW-0812">Transmembrane</keyword>
<dbReference type="EMBL" id="CP036402">
    <property type="protein sequence ID" value="QBI20612.1"/>
    <property type="molecule type" value="Genomic_DNA"/>
</dbReference>
<dbReference type="SUPFAM" id="SSF161098">
    <property type="entry name" value="MetI-like"/>
    <property type="match status" value="1"/>
</dbReference>
<dbReference type="PANTHER" id="PTHR30193:SF37">
    <property type="entry name" value="INNER MEMBRANE ABC TRANSPORTER PERMEASE PROTEIN YCJO"/>
    <property type="match status" value="1"/>
</dbReference>
<evidence type="ECO:0000256" key="7">
    <source>
        <dbReference type="RuleBase" id="RU363032"/>
    </source>
</evidence>
<dbReference type="Gene3D" id="1.10.3720.10">
    <property type="entry name" value="MetI-like"/>
    <property type="match status" value="1"/>
</dbReference>
<evidence type="ECO:0000313" key="10">
    <source>
        <dbReference type="EMBL" id="QBI20612.1"/>
    </source>
</evidence>
<evidence type="ECO:0000256" key="6">
    <source>
        <dbReference type="ARBA" id="ARBA00023136"/>
    </source>
</evidence>
<evidence type="ECO:0000256" key="1">
    <source>
        <dbReference type="ARBA" id="ARBA00004651"/>
    </source>
</evidence>
<evidence type="ECO:0000256" key="5">
    <source>
        <dbReference type="ARBA" id="ARBA00022989"/>
    </source>
</evidence>
<dbReference type="InterPro" id="IPR035906">
    <property type="entry name" value="MetI-like_sf"/>
</dbReference>
<evidence type="ECO:0000256" key="8">
    <source>
        <dbReference type="SAM" id="MobiDB-lite"/>
    </source>
</evidence>
<evidence type="ECO:0000313" key="11">
    <source>
        <dbReference type="Proteomes" id="UP000291469"/>
    </source>
</evidence>
<dbReference type="OrthoDB" id="9805974at2"/>
<accession>A0A411YHQ8</accession>
<keyword evidence="6 7" id="KW-0472">Membrane</keyword>